<organism evidence="2 3">
    <name type="scientific">Pseudomonas lundensis</name>
    <dbReference type="NCBI Taxonomy" id="86185"/>
    <lineage>
        <taxon>Bacteria</taxon>
        <taxon>Pseudomonadati</taxon>
        <taxon>Pseudomonadota</taxon>
        <taxon>Gammaproteobacteria</taxon>
        <taxon>Pseudomonadales</taxon>
        <taxon>Pseudomonadaceae</taxon>
        <taxon>Pseudomonas</taxon>
    </lineage>
</organism>
<proteinExistence type="predicted"/>
<dbReference type="AlphaFoldDB" id="A0A266NBU2"/>
<accession>A0A266NBU2</accession>
<dbReference type="OrthoDB" id="4146344at2"/>
<evidence type="ECO:0000313" key="2">
    <source>
        <dbReference type="EMBL" id="OZY59255.1"/>
    </source>
</evidence>
<dbReference type="Proteomes" id="UP000215788">
    <property type="component" value="Unassembled WGS sequence"/>
</dbReference>
<dbReference type="Pfam" id="PF09836">
    <property type="entry name" value="DUF2063"/>
    <property type="match status" value="1"/>
</dbReference>
<dbReference type="InterPro" id="IPR044922">
    <property type="entry name" value="DUF2063_N_sf"/>
</dbReference>
<dbReference type="InterPro" id="IPR018640">
    <property type="entry name" value="DUF2063"/>
</dbReference>
<evidence type="ECO:0000259" key="1">
    <source>
        <dbReference type="Pfam" id="PF09836"/>
    </source>
</evidence>
<comment type="caution">
    <text evidence="2">The sequence shown here is derived from an EMBL/GenBank/DDBJ whole genome shotgun (WGS) entry which is preliminary data.</text>
</comment>
<dbReference type="RefSeq" id="WP_094993611.1">
    <property type="nucleotide sequence ID" value="NZ_NQKI01000016.1"/>
</dbReference>
<protein>
    <submittedName>
        <fullName evidence="2">DUF2063 domain-containing protein</fullName>
    </submittedName>
</protein>
<evidence type="ECO:0000313" key="3">
    <source>
        <dbReference type="Proteomes" id="UP000215788"/>
    </source>
</evidence>
<reference evidence="2 3" key="1">
    <citation type="submission" date="2017-08" db="EMBL/GenBank/DDBJ databases">
        <title>Genomic and metabolic characterisation of spoilage-associated Pseudomonas species.</title>
        <authorList>
            <person name="Stanborough T."/>
            <person name="Fegan N."/>
            <person name="Powell S.M."/>
            <person name="Singh T."/>
            <person name="Tamplin M.L."/>
            <person name="Chandry P.S."/>
        </authorList>
    </citation>
    <scope>NUCLEOTIDE SEQUENCE [LARGE SCALE GENOMIC DNA]</scope>
    <source>
        <strain evidence="2 3">L1802</strain>
    </source>
</reference>
<name>A0A266NBU2_9PSED</name>
<dbReference type="Gene3D" id="1.10.150.690">
    <property type="entry name" value="DUF2063"/>
    <property type="match status" value="1"/>
</dbReference>
<sequence length="258" mass="27513">MTLQQAFSAALFDPQSSCPHGVICPVGSDASSRFSVYRNNVLSGLINALGASFPVVARLVGDALFHGMAHVFVHKNPPDNPVMSTYGHCFAEFIQDFAPANSLPYLADVARLEWLCVQAYHAADALPLNPQALARALANPATLEQLRMTLHPSVATLHSPYAVASLWIAHQNSGHLQGLDPSQPQSALVLRQGLNVEVFAVSSGSVAFIRLLKTHCPLGQAADNALHADPGFDLSQCLALLISMGAITEVQHAHEVTL</sequence>
<feature type="domain" description="Putative DNA-binding" evidence="1">
    <location>
        <begin position="3"/>
        <end position="94"/>
    </location>
</feature>
<gene>
    <name evidence="2" type="ORF">CJF39_11980</name>
</gene>
<dbReference type="EMBL" id="NQKI01000016">
    <property type="protein sequence ID" value="OZY59255.1"/>
    <property type="molecule type" value="Genomic_DNA"/>
</dbReference>